<reference evidence="1 2" key="2">
    <citation type="submission" date="2007-09" db="EMBL/GenBank/DDBJ databases">
        <title>Draft genome sequence of Clostridium bolteae (ATCC BAA-613).</title>
        <authorList>
            <person name="Sudarsanam P."/>
            <person name="Ley R."/>
            <person name="Guruge J."/>
            <person name="Turnbaugh P.J."/>
            <person name="Mahowald M."/>
            <person name="Liep D."/>
            <person name="Gordon J."/>
        </authorList>
    </citation>
    <scope>NUCLEOTIDE SEQUENCE [LARGE SCALE GENOMIC DNA]</scope>
    <source>
        <strain evidence="2">ATCC BAA-613 / DSM 15670 / CCUG 46953 / JCM 12243 / WAL 16351</strain>
    </source>
</reference>
<dbReference type="AlphaFoldDB" id="A8RSM2"/>
<dbReference type="Proteomes" id="UP000005396">
    <property type="component" value="Unassembled WGS sequence"/>
</dbReference>
<gene>
    <name evidence="1" type="ORF">CLOBOL_03371</name>
</gene>
<sequence length="56" mass="6087">MKFLLFLCAKPIFFSKHNDVVNIDPPDGGAVPNVSGTPDGLRLAYAVLRCDFVYSG</sequence>
<dbReference type="HOGENOM" id="CLU_3006030_0_0_9"/>
<name>A8RSM2_ENTBW</name>
<accession>A8RSM2</accession>
<comment type="caution">
    <text evidence="1">The sequence shown here is derived from an EMBL/GenBank/DDBJ whole genome shotgun (WGS) entry which is preliminary data.</text>
</comment>
<evidence type="ECO:0000313" key="2">
    <source>
        <dbReference type="Proteomes" id="UP000005396"/>
    </source>
</evidence>
<organism evidence="1 2">
    <name type="scientific">Enterocloster bolteae (strain ATCC BAA-613 / DSM 15670 / CCUG 46953 / JCM 12243 / WAL 16351)</name>
    <name type="common">Clostridium bolteae</name>
    <dbReference type="NCBI Taxonomy" id="411902"/>
    <lineage>
        <taxon>Bacteria</taxon>
        <taxon>Bacillati</taxon>
        <taxon>Bacillota</taxon>
        <taxon>Clostridia</taxon>
        <taxon>Lachnospirales</taxon>
        <taxon>Lachnospiraceae</taxon>
        <taxon>Enterocloster</taxon>
    </lineage>
</organism>
<protein>
    <submittedName>
        <fullName evidence="1">Uncharacterized protein</fullName>
    </submittedName>
</protein>
<proteinExistence type="predicted"/>
<dbReference type="PaxDb" id="411902-CLOBOL_03371"/>
<reference evidence="1 2" key="1">
    <citation type="submission" date="2007-08" db="EMBL/GenBank/DDBJ databases">
        <authorList>
            <person name="Fulton L."/>
            <person name="Clifton S."/>
            <person name="Fulton B."/>
            <person name="Xu J."/>
            <person name="Minx P."/>
            <person name="Pepin K.H."/>
            <person name="Johnson M."/>
            <person name="Thiruvilangam P."/>
            <person name="Bhonagiri V."/>
            <person name="Nash W.E."/>
            <person name="Mardis E.R."/>
            <person name="Wilson R.K."/>
        </authorList>
    </citation>
    <scope>NUCLEOTIDE SEQUENCE [LARGE SCALE GENOMIC DNA]</scope>
    <source>
        <strain evidence="2">ATCC BAA-613 / DSM 15670 / CCUG 46953 / JCM 12243 / WAL 16351</strain>
    </source>
</reference>
<dbReference type="EMBL" id="ABCC02000029">
    <property type="protein sequence ID" value="EDP16603.1"/>
    <property type="molecule type" value="Genomic_DNA"/>
</dbReference>
<evidence type="ECO:0000313" key="1">
    <source>
        <dbReference type="EMBL" id="EDP16603.1"/>
    </source>
</evidence>